<gene>
    <name evidence="2" type="ORF">SAMN02745126_01518</name>
</gene>
<keyword evidence="1" id="KW-0812">Transmembrane</keyword>
<accession>A0A1T4LFD8</accession>
<name>A0A1T4LFD8_9HYPH</name>
<feature type="transmembrane region" description="Helical" evidence="1">
    <location>
        <begin position="53"/>
        <end position="75"/>
    </location>
</feature>
<dbReference type="OrthoDB" id="9842948at2"/>
<dbReference type="EMBL" id="FUWJ01000001">
    <property type="protein sequence ID" value="SJZ53287.1"/>
    <property type="molecule type" value="Genomic_DNA"/>
</dbReference>
<dbReference type="STRING" id="225324.SAMN02745126_01518"/>
<organism evidence="2 3">
    <name type="scientific">Enhydrobacter aerosaccus</name>
    <dbReference type="NCBI Taxonomy" id="225324"/>
    <lineage>
        <taxon>Bacteria</taxon>
        <taxon>Pseudomonadati</taxon>
        <taxon>Pseudomonadota</taxon>
        <taxon>Alphaproteobacteria</taxon>
        <taxon>Hyphomicrobiales</taxon>
        <taxon>Enhydrobacter</taxon>
    </lineage>
</organism>
<dbReference type="AlphaFoldDB" id="A0A1T4LFD8"/>
<dbReference type="RefSeq" id="WP_085933143.1">
    <property type="nucleotide sequence ID" value="NZ_FUWJ01000001.1"/>
</dbReference>
<proteinExistence type="predicted"/>
<evidence type="ECO:0000313" key="3">
    <source>
        <dbReference type="Proteomes" id="UP000190092"/>
    </source>
</evidence>
<evidence type="ECO:0000256" key="1">
    <source>
        <dbReference type="SAM" id="Phobius"/>
    </source>
</evidence>
<sequence>MKWRSLSDQEAATLPEARLGGSLLLVVAAAVSLLVVAAIGTLLWTAALRAIGLRYMIAVGLIGVWSLLFVTMTALRLRQTPLVASIGLMAWVSYRLGVVVADDPLLHWPLLVDLLGEALMGAGFCGYMASAVRPNAYYRRRLPTV</sequence>
<reference evidence="3" key="1">
    <citation type="submission" date="2017-02" db="EMBL/GenBank/DDBJ databases">
        <authorList>
            <person name="Varghese N."/>
            <person name="Submissions S."/>
        </authorList>
    </citation>
    <scope>NUCLEOTIDE SEQUENCE [LARGE SCALE GENOMIC DNA]</scope>
    <source>
        <strain evidence="3">ATCC 27094</strain>
    </source>
</reference>
<keyword evidence="1" id="KW-1133">Transmembrane helix</keyword>
<feature type="transmembrane region" description="Helical" evidence="1">
    <location>
        <begin position="107"/>
        <end position="132"/>
    </location>
</feature>
<protein>
    <submittedName>
        <fullName evidence="2">Uncharacterized protein</fullName>
    </submittedName>
</protein>
<feature type="transmembrane region" description="Helical" evidence="1">
    <location>
        <begin position="82"/>
        <end position="101"/>
    </location>
</feature>
<keyword evidence="3" id="KW-1185">Reference proteome</keyword>
<feature type="transmembrane region" description="Helical" evidence="1">
    <location>
        <begin position="21"/>
        <end position="47"/>
    </location>
</feature>
<dbReference type="Proteomes" id="UP000190092">
    <property type="component" value="Unassembled WGS sequence"/>
</dbReference>
<evidence type="ECO:0000313" key="2">
    <source>
        <dbReference type="EMBL" id="SJZ53287.1"/>
    </source>
</evidence>
<keyword evidence="1" id="KW-0472">Membrane</keyword>